<sequence length="295" mass="30792">MSETAASSTFRRWWPFVCLCVFTAVRWSVGESVPASLPSLWSTALGCLTACLIALTVATLRHEPKLLLRDGLASFAAGSLMLGGPLLGVLLGTRFIDASALTLALALVPVVVAVARPAFHRGDRQELAGRLWPGIAAVAGMLLLLPQPALSGALPWIALGAAPIMAGVGAMWLRTRAGSASWRAALALAAGMLVAVAVAFVRHLPVSHATLLASAFDAATAGLTVLTLFRVGGTRWSAQFVLVPLVVIAEGVLLLRPHLDPRTIAGLALMLFAAVFLLLPPKMDDAEFGVPVSDE</sequence>
<feature type="transmembrane region" description="Helical" evidence="1">
    <location>
        <begin position="131"/>
        <end position="147"/>
    </location>
</feature>
<feature type="transmembrane region" description="Helical" evidence="1">
    <location>
        <begin position="98"/>
        <end position="119"/>
    </location>
</feature>
<keyword evidence="3" id="KW-1185">Reference proteome</keyword>
<keyword evidence="1" id="KW-0812">Transmembrane</keyword>
<keyword evidence="1" id="KW-0472">Membrane</keyword>
<gene>
    <name evidence="2" type="ORF">ACFQBQ_01645</name>
</gene>
<dbReference type="RefSeq" id="WP_263372249.1">
    <property type="nucleotide sequence ID" value="NZ_JAGSYD010000004.1"/>
</dbReference>
<evidence type="ECO:0008006" key="4">
    <source>
        <dbReference type="Google" id="ProtNLM"/>
    </source>
</evidence>
<evidence type="ECO:0000313" key="2">
    <source>
        <dbReference type="EMBL" id="MFC6644314.1"/>
    </source>
</evidence>
<evidence type="ECO:0000313" key="3">
    <source>
        <dbReference type="Proteomes" id="UP001596391"/>
    </source>
</evidence>
<feature type="transmembrane region" description="Helical" evidence="1">
    <location>
        <begin position="236"/>
        <end position="255"/>
    </location>
</feature>
<proteinExistence type="predicted"/>
<feature type="transmembrane region" description="Helical" evidence="1">
    <location>
        <begin position="185"/>
        <end position="204"/>
    </location>
</feature>
<accession>A0ABW1Z5B9</accession>
<feature type="transmembrane region" description="Helical" evidence="1">
    <location>
        <begin position="261"/>
        <end position="279"/>
    </location>
</feature>
<dbReference type="EMBL" id="JBHSWI010000001">
    <property type="protein sequence ID" value="MFC6644314.1"/>
    <property type="molecule type" value="Genomic_DNA"/>
</dbReference>
<feature type="transmembrane region" description="Helical" evidence="1">
    <location>
        <begin position="153"/>
        <end position="173"/>
    </location>
</feature>
<protein>
    <recommendedName>
        <fullName evidence="4">EamA-like transporter family protein</fullName>
    </recommendedName>
</protein>
<dbReference type="Proteomes" id="UP001596391">
    <property type="component" value="Unassembled WGS sequence"/>
</dbReference>
<feature type="transmembrane region" description="Helical" evidence="1">
    <location>
        <begin position="72"/>
        <end position="92"/>
    </location>
</feature>
<feature type="transmembrane region" description="Helical" evidence="1">
    <location>
        <begin position="210"/>
        <end position="229"/>
    </location>
</feature>
<feature type="transmembrane region" description="Helical" evidence="1">
    <location>
        <begin position="41"/>
        <end position="60"/>
    </location>
</feature>
<evidence type="ECO:0000256" key="1">
    <source>
        <dbReference type="SAM" id="Phobius"/>
    </source>
</evidence>
<feature type="transmembrane region" description="Helical" evidence="1">
    <location>
        <begin position="12"/>
        <end position="29"/>
    </location>
</feature>
<name>A0ABW1Z5B9_9BACT</name>
<reference evidence="3" key="1">
    <citation type="journal article" date="2019" name="Int. J. Syst. Evol. Microbiol.">
        <title>The Global Catalogue of Microorganisms (GCM) 10K type strain sequencing project: providing services to taxonomists for standard genome sequencing and annotation.</title>
        <authorList>
            <consortium name="The Broad Institute Genomics Platform"/>
            <consortium name="The Broad Institute Genome Sequencing Center for Infectious Disease"/>
            <person name="Wu L."/>
            <person name="Ma J."/>
        </authorList>
    </citation>
    <scope>NUCLEOTIDE SEQUENCE [LARGE SCALE GENOMIC DNA]</scope>
    <source>
        <strain evidence="3">CGMCC 1.16026</strain>
    </source>
</reference>
<comment type="caution">
    <text evidence="2">The sequence shown here is derived from an EMBL/GenBank/DDBJ whole genome shotgun (WGS) entry which is preliminary data.</text>
</comment>
<organism evidence="2 3">
    <name type="scientific">Granulicella cerasi</name>
    <dbReference type="NCBI Taxonomy" id="741063"/>
    <lineage>
        <taxon>Bacteria</taxon>
        <taxon>Pseudomonadati</taxon>
        <taxon>Acidobacteriota</taxon>
        <taxon>Terriglobia</taxon>
        <taxon>Terriglobales</taxon>
        <taxon>Acidobacteriaceae</taxon>
        <taxon>Granulicella</taxon>
    </lineage>
</organism>
<keyword evidence="1" id="KW-1133">Transmembrane helix</keyword>